<accession>A0ACB8BWP9</accession>
<organism evidence="1 2">
    <name type="scientific">Leucogyrophana mollusca</name>
    <dbReference type="NCBI Taxonomy" id="85980"/>
    <lineage>
        <taxon>Eukaryota</taxon>
        <taxon>Fungi</taxon>
        <taxon>Dikarya</taxon>
        <taxon>Basidiomycota</taxon>
        <taxon>Agaricomycotina</taxon>
        <taxon>Agaricomycetes</taxon>
        <taxon>Agaricomycetidae</taxon>
        <taxon>Boletales</taxon>
        <taxon>Boletales incertae sedis</taxon>
        <taxon>Leucogyrophana</taxon>
    </lineage>
</organism>
<keyword evidence="2" id="KW-1185">Reference proteome</keyword>
<dbReference type="Proteomes" id="UP000790709">
    <property type="component" value="Unassembled WGS sequence"/>
</dbReference>
<protein>
    <submittedName>
        <fullName evidence="1">Uncharacterized protein</fullName>
    </submittedName>
</protein>
<proteinExistence type="predicted"/>
<reference evidence="1" key="1">
    <citation type="journal article" date="2021" name="New Phytol.">
        <title>Evolutionary innovations through gain and loss of genes in the ectomycorrhizal Boletales.</title>
        <authorList>
            <person name="Wu G."/>
            <person name="Miyauchi S."/>
            <person name="Morin E."/>
            <person name="Kuo A."/>
            <person name="Drula E."/>
            <person name="Varga T."/>
            <person name="Kohler A."/>
            <person name="Feng B."/>
            <person name="Cao Y."/>
            <person name="Lipzen A."/>
            <person name="Daum C."/>
            <person name="Hundley H."/>
            <person name="Pangilinan J."/>
            <person name="Johnson J."/>
            <person name="Barry K."/>
            <person name="LaButti K."/>
            <person name="Ng V."/>
            <person name="Ahrendt S."/>
            <person name="Min B."/>
            <person name="Choi I.G."/>
            <person name="Park H."/>
            <person name="Plett J.M."/>
            <person name="Magnuson J."/>
            <person name="Spatafora J.W."/>
            <person name="Nagy L.G."/>
            <person name="Henrissat B."/>
            <person name="Grigoriev I.V."/>
            <person name="Yang Z.L."/>
            <person name="Xu J."/>
            <person name="Martin F.M."/>
        </authorList>
    </citation>
    <scope>NUCLEOTIDE SEQUENCE</scope>
    <source>
        <strain evidence="1">KUC20120723A-06</strain>
    </source>
</reference>
<feature type="non-terminal residue" evidence="1">
    <location>
        <position position="1"/>
    </location>
</feature>
<name>A0ACB8BWP9_9AGAM</name>
<dbReference type="EMBL" id="MU266337">
    <property type="protein sequence ID" value="KAH7929809.1"/>
    <property type="molecule type" value="Genomic_DNA"/>
</dbReference>
<sequence>SSGDPEHGGVCNSDCCFHFGLTVCCGLGWVLQVCSVVRVGILSLLMRRLSAGHPWGPSGTPSYRRQPVQ</sequence>
<evidence type="ECO:0000313" key="2">
    <source>
        <dbReference type="Proteomes" id="UP000790709"/>
    </source>
</evidence>
<evidence type="ECO:0000313" key="1">
    <source>
        <dbReference type="EMBL" id="KAH7929809.1"/>
    </source>
</evidence>
<gene>
    <name evidence="1" type="ORF">BV22DRAFT_1028979</name>
</gene>
<comment type="caution">
    <text evidence="1">The sequence shown here is derived from an EMBL/GenBank/DDBJ whole genome shotgun (WGS) entry which is preliminary data.</text>
</comment>